<organism evidence="3 4">
    <name type="scientific">Rotaria magnacalcarata</name>
    <dbReference type="NCBI Taxonomy" id="392030"/>
    <lineage>
        <taxon>Eukaryota</taxon>
        <taxon>Metazoa</taxon>
        <taxon>Spiralia</taxon>
        <taxon>Gnathifera</taxon>
        <taxon>Rotifera</taxon>
        <taxon>Eurotatoria</taxon>
        <taxon>Bdelloidea</taxon>
        <taxon>Philodinida</taxon>
        <taxon>Philodinidae</taxon>
        <taxon>Rotaria</taxon>
    </lineage>
</organism>
<evidence type="ECO:0000259" key="2">
    <source>
        <dbReference type="Pfam" id="PF15035"/>
    </source>
</evidence>
<gene>
    <name evidence="3" type="ORF">GIL414_LOCUS52755</name>
</gene>
<keyword evidence="1" id="KW-0175">Coiled coil</keyword>
<dbReference type="EMBL" id="CAJOBJ010181493">
    <property type="protein sequence ID" value="CAF4919880.1"/>
    <property type="molecule type" value="Genomic_DNA"/>
</dbReference>
<protein>
    <recommendedName>
        <fullName evidence="2">Rootletin-like coiled-coil domain-containing protein</fullName>
    </recommendedName>
</protein>
<evidence type="ECO:0000256" key="1">
    <source>
        <dbReference type="ARBA" id="ARBA00023054"/>
    </source>
</evidence>
<dbReference type="InterPro" id="IPR055167">
    <property type="entry name" value="Rootletin-like_CC"/>
</dbReference>
<feature type="non-terminal residue" evidence="3">
    <location>
        <position position="1"/>
    </location>
</feature>
<evidence type="ECO:0000313" key="3">
    <source>
        <dbReference type="EMBL" id="CAF4919880.1"/>
    </source>
</evidence>
<name>A0A8S3CGA1_9BILA</name>
<feature type="domain" description="Rootletin-like coiled-coil" evidence="2">
    <location>
        <begin position="1"/>
        <end position="43"/>
    </location>
</feature>
<comment type="caution">
    <text evidence="3">The sequence shown here is derived from an EMBL/GenBank/DDBJ whole genome shotgun (WGS) entry which is preliminary data.</text>
</comment>
<feature type="non-terminal residue" evidence="3">
    <location>
        <position position="66"/>
    </location>
</feature>
<sequence length="66" mass="7722">YNKEHNLMYELWRDVVSFRKEFSELKGITERDLNRVRTDLSQTGRSLTSACFGFLTTSKTTETQGQ</sequence>
<evidence type="ECO:0000313" key="4">
    <source>
        <dbReference type="Proteomes" id="UP000681720"/>
    </source>
</evidence>
<dbReference type="Proteomes" id="UP000681720">
    <property type="component" value="Unassembled WGS sequence"/>
</dbReference>
<accession>A0A8S3CGA1</accession>
<reference evidence="3" key="1">
    <citation type="submission" date="2021-02" db="EMBL/GenBank/DDBJ databases">
        <authorList>
            <person name="Nowell W R."/>
        </authorList>
    </citation>
    <scope>NUCLEOTIDE SEQUENCE</scope>
</reference>
<proteinExistence type="predicted"/>
<dbReference type="Pfam" id="PF15035">
    <property type="entry name" value="Rootletin"/>
    <property type="match status" value="1"/>
</dbReference>
<dbReference type="AlphaFoldDB" id="A0A8S3CGA1"/>